<dbReference type="InterPro" id="IPR000731">
    <property type="entry name" value="SSD"/>
</dbReference>
<feature type="transmembrane region" description="Helical" evidence="7">
    <location>
        <begin position="680"/>
        <end position="700"/>
    </location>
</feature>
<evidence type="ECO:0000256" key="4">
    <source>
        <dbReference type="ARBA" id="ARBA00022692"/>
    </source>
</evidence>
<feature type="transmembrane region" description="Helical" evidence="7">
    <location>
        <begin position="341"/>
        <end position="365"/>
    </location>
</feature>
<dbReference type="RefSeq" id="WP_345521402.1">
    <property type="nucleotide sequence ID" value="NZ_BAABKM010000002.1"/>
</dbReference>
<dbReference type="Pfam" id="PF03176">
    <property type="entry name" value="MMPL"/>
    <property type="match status" value="2"/>
</dbReference>
<sequence>MATLLHRLGKTAYRRWPFFIAGWLVLLIAVITVAAGFSKPMSDAFTIPGIPSEKAADLQSELFPGSADALDEASVTVVIAAPKGHTLDEPSYSKAVDKLVTGLAGLPQMPKDAPVANPVEAAKTQTQQILDAAEQSGTPPSDAQANADALSPLSADGRVGTTSFTFDVDTVADVKATTIDDLTKVMDQGRDAGLTVEANGSGSQTQEIGGGASELIGIGIALMVLLLTFGSFVAAGLPILSAVFGLGVGLTGITALTAFMDVSSSTTILATMIGLAVGIDYTLFILARYRTELHHTDNREEAVGIAVGTAGSAVVFAGLTVLIALSALSVVGIPFLTAMGLAAAATVLIAVLVALTLLPAILGVLKSKAFGGSFRRYQPERDEDGRVLNNGVRWARFVSKRPVALALLVVVVLGALAIPLKDLHLAFPTDSTASTDTTQRKASDLMSEAFGPGREGPLLAVVDGRDISDADARDTAFQDVAAWAAGQDDVANAQVVATNAELDKDGNVTTPATGALVQITPSSGPDDTATEDLLKALRDGQDGIQSSTGTDIGITGQTAIQTDVSERLSSALPIYLAIVIGLAFLLLMIVFRSILVPLTATLGFLFSVLATLGATVLIFQEGTFGLMQGQPIVSFMPIFLIGVVFGLAMDYQVFLVSRMREAHVHGMSTREAVVDGFRNSARVVTAAATIMTAVFAAFMLQDDAIAKSMGFALAAAVVFDAFIVRMVLIPALLYMLGEKAWWLPKWLDRILPNVDVEGEKLQRAHLIGRPLEEDLAELDDEESVRI</sequence>
<feature type="domain" description="SSD" evidence="8">
    <location>
        <begin position="215"/>
        <end position="364"/>
    </location>
</feature>
<dbReference type="Proteomes" id="UP001499974">
    <property type="component" value="Unassembled WGS sequence"/>
</dbReference>
<keyword evidence="3" id="KW-1003">Cell membrane</keyword>
<name>A0ABP8XCA5_9ACTN</name>
<comment type="subcellular location">
    <subcellularLocation>
        <location evidence="1">Cell membrane</location>
        <topology evidence="1">Multi-pass membrane protein</topology>
    </subcellularLocation>
</comment>
<feature type="transmembrane region" description="Helical" evidence="7">
    <location>
        <begin position="302"/>
        <end position="335"/>
    </location>
</feature>
<feature type="transmembrane region" description="Helical" evidence="7">
    <location>
        <begin position="403"/>
        <end position="420"/>
    </location>
</feature>
<keyword evidence="10" id="KW-1185">Reference proteome</keyword>
<keyword evidence="6 7" id="KW-0472">Membrane</keyword>
<organism evidence="9 10">
    <name type="scientific">Nocardioides conyzicola</name>
    <dbReference type="NCBI Taxonomy" id="1651781"/>
    <lineage>
        <taxon>Bacteria</taxon>
        <taxon>Bacillati</taxon>
        <taxon>Actinomycetota</taxon>
        <taxon>Actinomycetes</taxon>
        <taxon>Propionibacteriales</taxon>
        <taxon>Nocardioidaceae</taxon>
        <taxon>Nocardioides</taxon>
    </lineage>
</organism>
<dbReference type="SUPFAM" id="SSF82866">
    <property type="entry name" value="Multidrug efflux transporter AcrB transmembrane domain"/>
    <property type="match status" value="2"/>
</dbReference>
<reference evidence="10" key="1">
    <citation type="journal article" date="2019" name="Int. J. Syst. Evol. Microbiol.">
        <title>The Global Catalogue of Microorganisms (GCM) 10K type strain sequencing project: providing services to taxonomists for standard genome sequencing and annotation.</title>
        <authorList>
            <consortium name="The Broad Institute Genomics Platform"/>
            <consortium name="The Broad Institute Genome Sequencing Center for Infectious Disease"/>
            <person name="Wu L."/>
            <person name="Ma J."/>
        </authorList>
    </citation>
    <scope>NUCLEOTIDE SEQUENCE [LARGE SCALE GENOMIC DNA]</scope>
    <source>
        <strain evidence="10">JCM 18531</strain>
    </source>
</reference>
<evidence type="ECO:0000256" key="5">
    <source>
        <dbReference type="ARBA" id="ARBA00022989"/>
    </source>
</evidence>
<feature type="transmembrane region" description="Helical" evidence="7">
    <location>
        <begin position="242"/>
        <end position="260"/>
    </location>
</feature>
<evidence type="ECO:0000256" key="1">
    <source>
        <dbReference type="ARBA" id="ARBA00004651"/>
    </source>
</evidence>
<dbReference type="EMBL" id="BAABKM010000002">
    <property type="protein sequence ID" value="GAA4704760.1"/>
    <property type="molecule type" value="Genomic_DNA"/>
</dbReference>
<dbReference type="InterPro" id="IPR050545">
    <property type="entry name" value="Mycobact_MmpL"/>
</dbReference>
<protein>
    <submittedName>
        <fullName evidence="9">MMPL family transporter</fullName>
    </submittedName>
</protein>
<feature type="transmembrane region" description="Helical" evidence="7">
    <location>
        <begin position="632"/>
        <end position="651"/>
    </location>
</feature>
<evidence type="ECO:0000256" key="2">
    <source>
        <dbReference type="ARBA" id="ARBA00010157"/>
    </source>
</evidence>
<evidence type="ECO:0000256" key="3">
    <source>
        <dbReference type="ARBA" id="ARBA00022475"/>
    </source>
</evidence>
<feature type="transmembrane region" description="Helical" evidence="7">
    <location>
        <begin position="572"/>
        <end position="591"/>
    </location>
</feature>
<dbReference type="InterPro" id="IPR004869">
    <property type="entry name" value="MMPL_dom"/>
</dbReference>
<comment type="caution">
    <text evidence="9">The sequence shown here is derived from an EMBL/GenBank/DDBJ whole genome shotgun (WGS) entry which is preliminary data.</text>
</comment>
<feature type="transmembrane region" description="Helical" evidence="7">
    <location>
        <begin position="16"/>
        <end position="37"/>
    </location>
</feature>
<accession>A0ABP8XCA5</accession>
<evidence type="ECO:0000256" key="7">
    <source>
        <dbReference type="SAM" id="Phobius"/>
    </source>
</evidence>
<keyword evidence="4 7" id="KW-0812">Transmembrane</keyword>
<feature type="transmembrane region" description="Helical" evidence="7">
    <location>
        <begin position="598"/>
        <end position="620"/>
    </location>
</feature>
<feature type="transmembrane region" description="Helical" evidence="7">
    <location>
        <begin position="266"/>
        <end position="290"/>
    </location>
</feature>
<dbReference type="PANTHER" id="PTHR33406:SF11">
    <property type="entry name" value="MEMBRANE PROTEIN SCO6666-RELATED"/>
    <property type="match status" value="1"/>
</dbReference>
<dbReference type="PROSITE" id="PS50156">
    <property type="entry name" value="SSD"/>
    <property type="match status" value="1"/>
</dbReference>
<evidence type="ECO:0000259" key="8">
    <source>
        <dbReference type="PROSITE" id="PS50156"/>
    </source>
</evidence>
<evidence type="ECO:0000313" key="10">
    <source>
        <dbReference type="Proteomes" id="UP001499974"/>
    </source>
</evidence>
<feature type="transmembrane region" description="Helical" evidence="7">
    <location>
        <begin position="712"/>
        <end position="736"/>
    </location>
</feature>
<dbReference type="PANTHER" id="PTHR33406">
    <property type="entry name" value="MEMBRANE PROTEIN MJ1562-RELATED"/>
    <property type="match status" value="1"/>
</dbReference>
<dbReference type="Gene3D" id="1.20.1640.10">
    <property type="entry name" value="Multidrug efflux transporter AcrB transmembrane domain"/>
    <property type="match status" value="2"/>
</dbReference>
<evidence type="ECO:0000313" key="9">
    <source>
        <dbReference type="EMBL" id="GAA4704760.1"/>
    </source>
</evidence>
<keyword evidence="5 7" id="KW-1133">Transmembrane helix</keyword>
<evidence type="ECO:0000256" key="6">
    <source>
        <dbReference type="ARBA" id="ARBA00023136"/>
    </source>
</evidence>
<feature type="transmembrane region" description="Helical" evidence="7">
    <location>
        <begin position="215"/>
        <end position="235"/>
    </location>
</feature>
<gene>
    <name evidence="9" type="ORF">GCM10023349_22980</name>
</gene>
<comment type="similarity">
    <text evidence="2">Belongs to the resistance-nodulation-cell division (RND) (TC 2.A.6) family. MmpL subfamily.</text>
</comment>
<proteinExistence type="inferred from homology"/>